<organism evidence="2 3">
    <name type="scientific">Fragilariopsis cylindrus CCMP1102</name>
    <dbReference type="NCBI Taxonomy" id="635003"/>
    <lineage>
        <taxon>Eukaryota</taxon>
        <taxon>Sar</taxon>
        <taxon>Stramenopiles</taxon>
        <taxon>Ochrophyta</taxon>
        <taxon>Bacillariophyta</taxon>
        <taxon>Bacillariophyceae</taxon>
        <taxon>Bacillariophycidae</taxon>
        <taxon>Bacillariales</taxon>
        <taxon>Bacillariaceae</taxon>
        <taxon>Fragilariopsis</taxon>
    </lineage>
</organism>
<accession>A0A1E7FF94</accession>
<keyword evidence="3" id="KW-1185">Reference proteome</keyword>
<dbReference type="SUPFAM" id="SSF50800">
    <property type="entry name" value="PK beta-barrel domain-like"/>
    <property type="match status" value="1"/>
</dbReference>
<dbReference type="PROSITE" id="PS51340">
    <property type="entry name" value="MOSC"/>
    <property type="match status" value="1"/>
</dbReference>
<dbReference type="Pfam" id="PF03473">
    <property type="entry name" value="MOSC"/>
    <property type="match status" value="1"/>
</dbReference>
<dbReference type="InParanoid" id="A0A1E7FF94"/>
<dbReference type="InterPro" id="IPR005302">
    <property type="entry name" value="MoCF_Sase_C"/>
</dbReference>
<reference evidence="2 3" key="1">
    <citation type="submission" date="2016-09" db="EMBL/GenBank/DDBJ databases">
        <title>Extensive genetic diversity and differential bi-allelic expression allows diatom success in the polar Southern Ocean.</title>
        <authorList>
            <consortium name="DOE Joint Genome Institute"/>
            <person name="Mock T."/>
            <person name="Otillar R.P."/>
            <person name="Strauss J."/>
            <person name="Dupont C."/>
            <person name="Frickenhaus S."/>
            <person name="Maumus F."/>
            <person name="Mcmullan M."/>
            <person name="Sanges R."/>
            <person name="Schmutz J."/>
            <person name="Toseland A."/>
            <person name="Valas R."/>
            <person name="Veluchamy A."/>
            <person name="Ward B.J."/>
            <person name="Allen A."/>
            <person name="Barry K."/>
            <person name="Falciatore A."/>
            <person name="Ferrante M."/>
            <person name="Fortunato A.E."/>
            <person name="Gloeckner G."/>
            <person name="Gruber A."/>
            <person name="Hipkin R."/>
            <person name="Janech M."/>
            <person name="Kroth P."/>
            <person name="Leese F."/>
            <person name="Lindquist E."/>
            <person name="Lyon B.R."/>
            <person name="Martin J."/>
            <person name="Mayer C."/>
            <person name="Parker M."/>
            <person name="Quesneville H."/>
            <person name="Raymond J."/>
            <person name="Uhlig C."/>
            <person name="Valentin K.U."/>
            <person name="Worden A.Z."/>
            <person name="Armbrust E.V."/>
            <person name="Bowler C."/>
            <person name="Green B."/>
            <person name="Moulton V."/>
            <person name="Van Oosterhout C."/>
            <person name="Grigoriev I."/>
        </authorList>
    </citation>
    <scope>NUCLEOTIDE SEQUENCE [LARGE SCALE GENOMIC DNA]</scope>
    <source>
        <strain evidence="2 3">CCMP1102</strain>
    </source>
</reference>
<dbReference type="Proteomes" id="UP000095751">
    <property type="component" value="Unassembled WGS sequence"/>
</dbReference>
<evidence type="ECO:0000313" key="3">
    <source>
        <dbReference type="Proteomes" id="UP000095751"/>
    </source>
</evidence>
<name>A0A1E7FF94_9STRA</name>
<dbReference type="EMBL" id="KV784358">
    <property type="protein sequence ID" value="OEU16796.1"/>
    <property type="molecule type" value="Genomic_DNA"/>
</dbReference>
<dbReference type="OrthoDB" id="17255at2759"/>
<feature type="domain" description="MOSC" evidence="1">
    <location>
        <begin position="138"/>
        <end position="333"/>
    </location>
</feature>
<dbReference type="GO" id="GO:0030170">
    <property type="term" value="F:pyridoxal phosphate binding"/>
    <property type="evidence" value="ECO:0007669"/>
    <property type="project" value="InterPro"/>
</dbReference>
<dbReference type="GO" id="GO:0030151">
    <property type="term" value="F:molybdenum ion binding"/>
    <property type="evidence" value="ECO:0007669"/>
    <property type="project" value="InterPro"/>
</dbReference>
<evidence type="ECO:0000259" key="1">
    <source>
        <dbReference type="PROSITE" id="PS51340"/>
    </source>
</evidence>
<protein>
    <recommendedName>
        <fullName evidence="1">MOSC domain-containing protein</fullName>
    </recommendedName>
</protein>
<dbReference type="InterPro" id="IPR011037">
    <property type="entry name" value="Pyrv_Knase-like_insert_dom_sf"/>
</dbReference>
<sequence>MLSQTNENENENDENVVITDLARYAIKGLSGDKLSSVLIPNDGGVQTFPDDRRFALLKRKSIDKFDENDPQWLFKGDFLCAFTAPELLACFHSKYEIVEDKLNNNGTDDIQRLLTLYNRDEEAISDNEVVLGPIDLNLQSGREELASFFSKESKEELVCVTNKQKQQQGDDDDSNNKVPHTFQFGNTRAGVKNNPGGDTRVVHIVNKSTVREFSDKIGMDLNAMRFRPNIIIDGVEPWKEFDWIGRTLRVVSSGSTLIIKILSTTVRCEGVGIDPLGPNREKVDVPKLLAKHYPEYGPYLGVYASLEVIDGDGNSDDIGIDKLLSVGDTLELL</sequence>
<evidence type="ECO:0000313" key="2">
    <source>
        <dbReference type="EMBL" id="OEU16796.1"/>
    </source>
</evidence>
<dbReference type="AlphaFoldDB" id="A0A1E7FF94"/>
<dbReference type="KEGG" id="fcy:FRACYDRAFT_185765"/>
<gene>
    <name evidence="2" type="ORF">FRACYDRAFT_185765</name>
</gene>
<dbReference type="GO" id="GO:0003824">
    <property type="term" value="F:catalytic activity"/>
    <property type="evidence" value="ECO:0007669"/>
    <property type="project" value="InterPro"/>
</dbReference>
<proteinExistence type="predicted"/>